<dbReference type="SUPFAM" id="SSF53098">
    <property type="entry name" value="Ribonuclease H-like"/>
    <property type="match status" value="1"/>
</dbReference>
<proteinExistence type="inferred from homology"/>
<dbReference type="GO" id="GO:0003727">
    <property type="term" value="F:single-stranded RNA binding"/>
    <property type="evidence" value="ECO:0007669"/>
    <property type="project" value="TreeGrafter"/>
</dbReference>
<dbReference type="GO" id="GO:0071037">
    <property type="term" value="P:nuclear polyadenylation-dependent snRNA catabolic process"/>
    <property type="evidence" value="ECO:0007669"/>
    <property type="project" value="TreeGrafter"/>
</dbReference>
<evidence type="ECO:0000256" key="6">
    <source>
        <dbReference type="ARBA" id="ARBA00022839"/>
    </source>
</evidence>
<dbReference type="FunFam" id="3.30.420.10:FF:000059">
    <property type="entry name" value="Exosome complex exonuclease Rrp6"/>
    <property type="match status" value="1"/>
</dbReference>
<feature type="compositionally biased region" description="Basic and acidic residues" evidence="10">
    <location>
        <begin position="672"/>
        <end position="696"/>
    </location>
</feature>
<dbReference type="Gene3D" id="1.10.150.80">
    <property type="entry name" value="HRDC domain"/>
    <property type="match status" value="1"/>
</dbReference>
<dbReference type="InterPro" id="IPR049559">
    <property type="entry name" value="Rrp6p-like_exo"/>
</dbReference>
<dbReference type="CTD" id="41798"/>
<protein>
    <recommendedName>
        <fullName evidence="9">Exosome complex component 10 homolog</fullName>
    </recommendedName>
</protein>
<dbReference type="OrthoDB" id="2250022at2759"/>
<evidence type="ECO:0000256" key="4">
    <source>
        <dbReference type="ARBA" id="ARBA00022801"/>
    </source>
</evidence>
<dbReference type="GO" id="GO:0000175">
    <property type="term" value="F:3'-5'-RNA exonuclease activity"/>
    <property type="evidence" value="ECO:0007669"/>
    <property type="project" value="InterPro"/>
</dbReference>
<organism evidence="12 13">
    <name type="scientific">Fopius arisanus</name>
    <dbReference type="NCBI Taxonomy" id="64838"/>
    <lineage>
        <taxon>Eukaryota</taxon>
        <taxon>Metazoa</taxon>
        <taxon>Ecdysozoa</taxon>
        <taxon>Arthropoda</taxon>
        <taxon>Hexapoda</taxon>
        <taxon>Insecta</taxon>
        <taxon>Pterygota</taxon>
        <taxon>Neoptera</taxon>
        <taxon>Endopterygota</taxon>
        <taxon>Hymenoptera</taxon>
        <taxon>Apocrita</taxon>
        <taxon>Ichneumonoidea</taxon>
        <taxon>Braconidae</taxon>
        <taxon>Opiinae</taxon>
        <taxon>Fopius</taxon>
    </lineage>
</organism>
<comment type="similarity">
    <text evidence="8">Belongs to the exosome component 10/RRP6 family.</text>
</comment>
<dbReference type="InterPro" id="IPR012337">
    <property type="entry name" value="RNaseH-like_sf"/>
</dbReference>
<evidence type="ECO:0000256" key="1">
    <source>
        <dbReference type="ARBA" id="ARBA00004123"/>
    </source>
</evidence>
<dbReference type="Pfam" id="PF01612">
    <property type="entry name" value="DNA_pol_A_exo1"/>
    <property type="match status" value="1"/>
</dbReference>
<evidence type="ECO:0000256" key="10">
    <source>
        <dbReference type="SAM" id="MobiDB-lite"/>
    </source>
</evidence>
<evidence type="ECO:0000313" key="12">
    <source>
        <dbReference type="Proteomes" id="UP000694866"/>
    </source>
</evidence>
<dbReference type="InterPro" id="IPR012588">
    <property type="entry name" value="Exosome-assoc_fac_Rrp6_N"/>
</dbReference>
<dbReference type="InterPro" id="IPR002121">
    <property type="entry name" value="HRDC_dom"/>
</dbReference>
<dbReference type="AlphaFoldDB" id="A0A9R1T3L9"/>
<dbReference type="SUPFAM" id="SSF47819">
    <property type="entry name" value="HRDC-like"/>
    <property type="match status" value="1"/>
</dbReference>
<dbReference type="Gene3D" id="3.30.420.10">
    <property type="entry name" value="Ribonuclease H-like superfamily/Ribonuclease H"/>
    <property type="match status" value="1"/>
</dbReference>
<gene>
    <name evidence="13" type="primary">Rrp6</name>
</gene>
<dbReference type="CDD" id="cd06147">
    <property type="entry name" value="Rrp6p_like_exo"/>
    <property type="match status" value="1"/>
</dbReference>
<dbReference type="InterPro" id="IPR002562">
    <property type="entry name" value="3'-5'_exonuclease_dom"/>
</dbReference>
<evidence type="ECO:0000259" key="11">
    <source>
        <dbReference type="PROSITE" id="PS50967"/>
    </source>
</evidence>
<dbReference type="InterPro" id="IPR010997">
    <property type="entry name" value="HRDC-like_sf"/>
</dbReference>
<dbReference type="KEGG" id="fas:105265851"/>
<dbReference type="SMART" id="SM00474">
    <property type="entry name" value="35EXOc"/>
    <property type="match status" value="1"/>
</dbReference>
<keyword evidence="7" id="KW-0539">Nucleus</keyword>
<evidence type="ECO:0000256" key="5">
    <source>
        <dbReference type="ARBA" id="ARBA00022835"/>
    </source>
</evidence>
<comment type="subcellular location">
    <subcellularLocation>
        <location evidence="1">Nucleus</location>
    </subcellularLocation>
</comment>
<dbReference type="PANTHER" id="PTHR12124:SF47">
    <property type="entry name" value="EXOSOME COMPONENT 10"/>
    <property type="match status" value="1"/>
</dbReference>
<dbReference type="GO" id="GO:0071039">
    <property type="term" value="P:nuclear polyadenylation-dependent CUT catabolic process"/>
    <property type="evidence" value="ECO:0007669"/>
    <property type="project" value="TreeGrafter"/>
</dbReference>
<dbReference type="GO" id="GO:0071040">
    <property type="term" value="P:nuclear polyadenylation-dependent antisense transcript catabolic process"/>
    <property type="evidence" value="ECO:0007669"/>
    <property type="project" value="TreeGrafter"/>
</dbReference>
<keyword evidence="4" id="KW-0378">Hydrolase</keyword>
<dbReference type="RefSeq" id="XP_011301923.1">
    <property type="nucleotide sequence ID" value="XM_011303621.1"/>
</dbReference>
<feature type="compositionally biased region" description="Basic and acidic residues" evidence="10">
    <location>
        <begin position="768"/>
        <end position="782"/>
    </location>
</feature>
<keyword evidence="3" id="KW-0540">Nuclease</keyword>
<dbReference type="Pfam" id="PF00570">
    <property type="entry name" value="HRDC"/>
    <property type="match status" value="1"/>
</dbReference>
<dbReference type="InterPro" id="IPR045092">
    <property type="entry name" value="Rrp6-like"/>
</dbReference>
<dbReference type="GO" id="GO:0071036">
    <property type="term" value="P:nuclear polyadenylation-dependent snoRNA catabolic process"/>
    <property type="evidence" value="ECO:0007669"/>
    <property type="project" value="TreeGrafter"/>
</dbReference>
<name>A0A9R1T3L9_9HYME</name>
<feature type="region of interest" description="Disordered" evidence="10">
    <location>
        <begin position="715"/>
        <end position="783"/>
    </location>
</feature>
<evidence type="ECO:0000256" key="8">
    <source>
        <dbReference type="ARBA" id="ARBA00043957"/>
    </source>
</evidence>
<evidence type="ECO:0000256" key="9">
    <source>
        <dbReference type="ARBA" id="ARBA00070365"/>
    </source>
</evidence>
<dbReference type="FunFam" id="1.10.150.80:FF:000001">
    <property type="entry name" value="Putative exosome component 10"/>
    <property type="match status" value="1"/>
</dbReference>
<feature type="region of interest" description="Disordered" evidence="10">
    <location>
        <begin position="1"/>
        <end position="27"/>
    </location>
</feature>
<dbReference type="GO" id="GO:0005730">
    <property type="term" value="C:nucleolus"/>
    <property type="evidence" value="ECO:0007669"/>
    <property type="project" value="TreeGrafter"/>
</dbReference>
<feature type="domain" description="HRDC" evidence="11">
    <location>
        <begin position="484"/>
        <end position="564"/>
    </location>
</feature>
<dbReference type="GO" id="GO:0071051">
    <property type="term" value="P:poly(A)-dependent snoRNA 3'-end processing"/>
    <property type="evidence" value="ECO:0007669"/>
    <property type="project" value="TreeGrafter"/>
</dbReference>
<evidence type="ECO:0000313" key="13">
    <source>
        <dbReference type="RefSeq" id="XP_011301923.1"/>
    </source>
</evidence>
<dbReference type="Proteomes" id="UP000694866">
    <property type="component" value="Unplaced"/>
</dbReference>
<keyword evidence="12" id="KW-1185">Reference proteome</keyword>
<reference evidence="13" key="1">
    <citation type="submission" date="2025-08" db="UniProtKB">
        <authorList>
            <consortium name="RefSeq"/>
        </authorList>
    </citation>
    <scope>IDENTIFICATION</scope>
</reference>
<keyword evidence="5" id="KW-0271">Exosome</keyword>
<evidence type="ECO:0000256" key="3">
    <source>
        <dbReference type="ARBA" id="ARBA00022722"/>
    </source>
</evidence>
<feature type="compositionally biased region" description="Basic and acidic residues" evidence="10">
    <location>
        <begin position="1"/>
        <end position="14"/>
    </location>
</feature>
<dbReference type="GO" id="GO:0071044">
    <property type="term" value="P:histone mRNA catabolic process"/>
    <property type="evidence" value="ECO:0007669"/>
    <property type="project" value="TreeGrafter"/>
</dbReference>
<dbReference type="InterPro" id="IPR036397">
    <property type="entry name" value="RNaseH_sf"/>
</dbReference>
<dbReference type="GO" id="GO:0000166">
    <property type="term" value="F:nucleotide binding"/>
    <property type="evidence" value="ECO:0007669"/>
    <property type="project" value="InterPro"/>
</dbReference>
<dbReference type="PROSITE" id="PS50967">
    <property type="entry name" value="HRDC"/>
    <property type="match status" value="1"/>
</dbReference>
<dbReference type="GeneID" id="105265851"/>
<dbReference type="GO" id="GO:0000467">
    <property type="term" value="P:exonucleolytic trimming to generate mature 3'-end of 5.8S rRNA from tricistronic rRNA transcript (SSU-rRNA, 5.8S rRNA, LSU-rRNA)"/>
    <property type="evidence" value="ECO:0007669"/>
    <property type="project" value="InterPro"/>
</dbReference>
<dbReference type="GO" id="GO:0000176">
    <property type="term" value="C:nuclear exosome (RNase complex)"/>
    <property type="evidence" value="ECO:0007669"/>
    <property type="project" value="InterPro"/>
</dbReference>
<dbReference type="Pfam" id="PF08066">
    <property type="entry name" value="PMC2NT"/>
    <property type="match status" value="1"/>
</dbReference>
<feature type="region of interest" description="Disordered" evidence="10">
    <location>
        <begin position="671"/>
        <end position="696"/>
    </location>
</feature>
<dbReference type="SMART" id="SM00341">
    <property type="entry name" value="HRDC"/>
    <property type="match status" value="1"/>
</dbReference>
<feature type="compositionally biased region" description="Acidic residues" evidence="10">
    <location>
        <begin position="735"/>
        <end position="747"/>
    </location>
</feature>
<keyword evidence="2" id="KW-0698">rRNA processing</keyword>
<dbReference type="GO" id="GO:0071038">
    <property type="term" value="P:TRAMP-dependent tRNA surveillance pathway"/>
    <property type="evidence" value="ECO:0007669"/>
    <property type="project" value="TreeGrafter"/>
</dbReference>
<dbReference type="PANTHER" id="PTHR12124">
    <property type="entry name" value="POLYMYOSITIS/SCLERODERMA AUTOANTIGEN-RELATED"/>
    <property type="match status" value="1"/>
</dbReference>
<sequence length="862" mass="99622">MNNKVNIEECDKDNNNSAQSDDSEKSIENEKKEILPGFSTFDEFVKASFAVLKIGIKAANSLPSGENFSYYSCFPTFRNIRQEEIKKVMTSMQRLLECTGASGSITRGDREEKFDLLTEANDILLDRATACMDKESGVSNDHNIQLITTQTKKNNYGSWNTSVISSQDPRNQSPSPSTPNGIRLLAAKNIHRPQLSFKDKIDNSPKPWEPRIKDKPNALIPLAVHLIETERGPAWTHPYEFELDKLTYPEHQLLPKAPVKYKSLEETPLIVIEKPQDLKILLNDLRNYEEIAVDLEHHSYRTFQGITCLMQISTRDTDYLIDTLALRSELHVLNEIFTKPSILKVFHGADNDIQWLQRDLSLYVVNMFDTHQAAKHLKLPYLSLAYLLKTHCHIDPNKHFQLADWRIRPLPEELMKYAREDTHYLLYIKDILRNSLIESANGQSNILRAAYDRSTDICRKIYEKPLCDEESCMAIYRKSQKMFNNRQLYALKELFTWRDQTARQEDDSYGYVLPNHMLLNIAETLPREMQGVLACCNPIPPLVRQNLLKLHKLILRAREQPLIKPVLMEQDMRQRLGQGNQVDTEAWIYAPHDVSNAEVQANLPCLLDSGELRGNDESSEDDVHPIVTIFDDSRLEDCDGKIMEKLRRTKTLFVSPFERYKRVLPVIAAQEAEEREREEREREERTAAARTEKEETLQSIDRVRQHFLEVTKERVQSDEDRTLGEMTGRKRKREDEDDVEAVCEEVDVSTPKPGRDSTVADSLRGKRHKEERELQSRNEKMKGIRVYSGSMDKTRVQKINNRKELAQKGMLPKPNFDYKTVDFSSFQGGSKGDSSKTTVFQQKQFKDKITKGKKKKKQKLGI</sequence>
<evidence type="ECO:0000256" key="2">
    <source>
        <dbReference type="ARBA" id="ARBA00022552"/>
    </source>
</evidence>
<feature type="compositionally biased region" description="Polar residues" evidence="10">
    <location>
        <begin position="160"/>
        <end position="180"/>
    </location>
</feature>
<dbReference type="InterPro" id="IPR044876">
    <property type="entry name" value="HRDC_dom_sf"/>
</dbReference>
<feature type="region of interest" description="Disordered" evidence="10">
    <location>
        <begin position="160"/>
        <end position="181"/>
    </location>
</feature>
<dbReference type="GO" id="GO:0071035">
    <property type="term" value="P:nuclear polyadenylation-dependent rRNA catabolic process"/>
    <property type="evidence" value="ECO:0007669"/>
    <property type="project" value="TreeGrafter"/>
</dbReference>
<accession>A0A9R1T3L9</accession>
<keyword evidence="6" id="KW-0269">Exonuclease</keyword>
<evidence type="ECO:0000256" key="7">
    <source>
        <dbReference type="ARBA" id="ARBA00023242"/>
    </source>
</evidence>